<gene>
    <name evidence="10" type="ORF">B5K10_33135</name>
</gene>
<dbReference type="PANTHER" id="PTHR33866">
    <property type="entry name" value="S-ADENOSYLMETHIONINE DECARBOXYLASE PROENZYME"/>
    <property type="match status" value="1"/>
</dbReference>
<evidence type="ECO:0000256" key="6">
    <source>
        <dbReference type="ARBA" id="ARBA00023145"/>
    </source>
</evidence>
<name>A0A3E1AYD3_RHILT</name>
<dbReference type="GO" id="GO:0008295">
    <property type="term" value="P:spermidine biosynthetic process"/>
    <property type="evidence" value="ECO:0007669"/>
    <property type="project" value="UniProtKB-KW"/>
</dbReference>
<comment type="caution">
    <text evidence="10">The sequence shown here is derived from an EMBL/GenBank/DDBJ whole genome shotgun (WGS) entry which is preliminary data.</text>
</comment>
<evidence type="ECO:0000256" key="3">
    <source>
        <dbReference type="ARBA" id="ARBA00022813"/>
    </source>
</evidence>
<evidence type="ECO:0000256" key="9">
    <source>
        <dbReference type="ARBA" id="ARBA00023317"/>
    </source>
</evidence>
<dbReference type="GO" id="GO:0004014">
    <property type="term" value="F:adenosylmethionine decarboxylase activity"/>
    <property type="evidence" value="ECO:0007669"/>
    <property type="project" value="InterPro"/>
</dbReference>
<dbReference type="PANTHER" id="PTHR33866:SF2">
    <property type="entry name" value="S-ADENOSYLMETHIONINE DECARBOXYLASE PROENZYME"/>
    <property type="match status" value="1"/>
</dbReference>
<dbReference type="SUPFAM" id="SSF56276">
    <property type="entry name" value="S-adenosylmethionine decarboxylase"/>
    <property type="match status" value="1"/>
</dbReference>
<evidence type="ECO:0000256" key="5">
    <source>
        <dbReference type="ARBA" id="ARBA00023115"/>
    </source>
</evidence>
<accession>A0A3E1AYD3</accession>
<evidence type="ECO:0000256" key="8">
    <source>
        <dbReference type="ARBA" id="ARBA00023270"/>
    </source>
</evidence>
<dbReference type="Proteomes" id="UP000256748">
    <property type="component" value="Unassembled WGS sequence"/>
</dbReference>
<proteinExistence type="predicted"/>
<keyword evidence="3" id="KW-0068">Autocatalytic cleavage</keyword>
<evidence type="ECO:0000256" key="1">
    <source>
        <dbReference type="ARBA" id="ARBA00001928"/>
    </source>
</evidence>
<dbReference type="AlphaFoldDB" id="A0A3E1AYD3"/>
<keyword evidence="5" id="KW-0620">Polyamine biosynthesis</keyword>
<dbReference type="NCBIfam" id="TIGR03330">
    <property type="entry name" value="SAM_DCase_Bsu"/>
    <property type="match status" value="1"/>
</dbReference>
<keyword evidence="8" id="KW-0704">Schiff base</keyword>
<dbReference type="RefSeq" id="WP_054186151.1">
    <property type="nucleotide sequence ID" value="NZ_KZ859532.1"/>
</dbReference>
<dbReference type="Gene3D" id="3.60.90.10">
    <property type="entry name" value="S-adenosylmethionine decarboxylase"/>
    <property type="match status" value="1"/>
</dbReference>
<dbReference type="GO" id="GO:0005829">
    <property type="term" value="C:cytosol"/>
    <property type="evidence" value="ECO:0007669"/>
    <property type="project" value="TreeGrafter"/>
</dbReference>
<comment type="cofactor">
    <cofactor evidence="1">
        <name>pyruvate</name>
        <dbReference type="ChEBI" id="CHEBI:15361"/>
    </cofactor>
</comment>
<evidence type="ECO:0000313" key="10">
    <source>
        <dbReference type="EMBL" id="RFB81702.1"/>
    </source>
</evidence>
<dbReference type="InterPro" id="IPR003826">
    <property type="entry name" value="AdoMetDC_fam_prok"/>
</dbReference>
<evidence type="ECO:0000313" key="11">
    <source>
        <dbReference type="Proteomes" id="UP000256748"/>
    </source>
</evidence>
<dbReference type="InterPro" id="IPR017716">
    <property type="entry name" value="S-AdoMet_deCOase_pro-enz"/>
</dbReference>
<dbReference type="Pfam" id="PF02675">
    <property type="entry name" value="AdoMet_dc"/>
    <property type="match status" value="1"/>
</dbReference>
<keyword evidence="6" id="KW-0865">Zymogen</keyword>
<evidence type="ECO:0000256" key="2">
    <source>
        <dbReference type="ARBA" id="ARBA00022793"/>
    </source>
</evidence>
<keyword evidence="7" id="KW-0456">Lyase</keyword>
<evidence type="ECO:0000256" key="7">
    <source>
        <dbReference type="ARBA" id="ARBA00023239"/>
    </source>
</evidence>
<reference evidence="10 11" key="1">
    <citation type="submission" date="2017-03" db="EMBL/GenBank/DDBJ databases">
        <title>Genome analysis of Rhizobial strains effectives or ineffectives for nitrogen fixation isolated from bean seeds.</title>
        <authorList>
            <person name="Peralta H."/>
            <person name="Aguilar-Vera A."/>
            <person name="Mora Y."/>
            <person name="Vargas-Lagunas C."/>
            <person name="Girard L."/>
            <person name="Mora J."/>
        </authorList>
    </citation>
    <scope>NUCLEOTIDE SEQUENCE [LARGE SCALE GENOMIC DNA]</scope>
    <source>
        <strain evidence="10 11">CCGM5</strain>
    </source>
</reference>
<dbReference type="InterPro" id="IPR016067">
    <property type="entry name" value="S-AdoMet_deCO2ase_core"/>
</dbReference>
<keyword evidence="9" id="KW-0670">Pyruvate</keyword>
<keyword evidence="2" id="KW-0210">Decarboxylase</keyword>
<sequence length="164" mass="18256">MLNGAPKGGINYPSSDRVCAGTHLFIDMWDAENTGNAEAIEAAVAQAVHDCRATMLESSYRKYSEDGGVTGFAILAESHICVNTWHEERMVAIDVFFCGSLDPYASITALRDVFRPSRIDIIEHKRLLGTRITHPNIVEALQPKVFSEIEVEHVLEPDLKEVER</sequence>
<organism evidence="10 11">
    <name type="scientific">Rhizobium leguminosarum bv. trifolii</name>
    <dbReference type="NCBI Taxonomy" id="386"/>
    <lineage>
        <taxon>Bacteria</taxon>
        <taxon>Pseudomonadati</taxon>
        <taxon>Pseudomonadota</taxon>
        <taxon>Alphaproteobacteria</taxon>
        <taxon>Hyphomicrobiales</taxon>
        <taxon>Rhizobiaceae</taxon>
        <taxon>Rhizobium/Agrobacterium group</taxon>
        <taxon>Rhizobium</taxon>
    </lineage>
</organism>
<protein>
    <submittedName>
        <fullName evidence="10">S-adenosylmethionine decarboxylase proenzyme</fullName>
    </submittedName>
</protein>
<dbReference type="EMBL" id="NAOO01000046">
    <property type="protein sequence ID" value="RFB81702.1"/>
    <property type="molecule type" value="Genomic_DNA"/>
</dbReference>
<evidence type="ECO:0000256" key="4">
    <source>
        <dbReference type="ARBA" id="ARBA00023066"/>
    </source>
</evidence>
<keyword evidence="4" id="KW-0745">Spermidine biosynthesis</keyword>